<gene>
    <name evidence="1" type="ORF">SAMN02745166_04898</name>
</gene>
<evidence type="ECO:0000313" key="2">
    <source>
        <dbReference type="Proteomes" id="UP000190774"/>
    </source>
</evidence>
<accession>A0A1T4Z2M4</accession>
<dbReference type="Proteomes" id="UP000190774">
    <property type="component" value="Unassembled WGS sequence"/>
</dbReference>
<evidence type="ECO:0000313" key="1">
    <source>
        <dbReference type="EMBL" id="SKB08290.1"/>
    </source>
</evidence>
<keyword evidence="2" id="KW-1185">Reference proteome</keyword>
<name>A0A1T4Z2M4_9BACT</name>
<proteinExistence type="predicted"/>
<dbReference type="AlphaFoldDB" id="A0A1T4Z2M4"/>
<dbReference type="EMBL" id="FUYE01000026">
    <property type="protein sequence ID" value="SKB08290.1"/>
    <property type="molecule type" value="Genomic_DNA"/>
</dbReference>
<reference evidence="2" key="1">
    <citation type="submission" date="2017-02" db="EMBL/GenBank/DDBJ databases">
        <authorList>
            <person name="Varghese N."/>
            <person name="Submissions S."/>
        </authorList>
    </citation>
    <scope>NUCLEOTIDE SEQUENCE [LARGE SCALE GENOMIC DNA]</scope>
    <source>
        <strain evidence="2">ATCC 700200</strain>
    </source>
</reference>
<organism evidence="1 2">
    <name type="scientific">Prosthecobacter debontii</name>
    <dbReference type="NCBI Taxonomy" id="48467"/>
    <lineage>
        <taxon>Bacteria</taxon>
        <taxon>Pseudomonadati</taxon>
        <taxon>Verrucomicrobiota</taxon>
        <taxon>Verrucomicrobiia</taxon>
        <taxon>Verrucomicrobiales</taxon>
        <taxon>Verrucomicrobiaceae</taxon>
        <taxon>Prosthecobacter</taxon>
    </lineage>
</organism>
<sequence length="39" mass="4119">MRVFAADGLSGLDGLSLGLVMLKKADQLFILSPTLSIVK</sequence>
<protein>
    <submittedName>
        <fullName evidence="1">Uncharacterized protein</fullName>
    </submittedName>
</protein>